<dbReference type="InterPro" id="IPR008323">
    <property type="entry name" value="UCP033563"/>
</dbReference>
<dbReference type="PANTHER" id="PTHR36454">
    <property type="entry name" value="LMO2823 PROTEIN"/>
    <property type="match status" value="1"/>
</dbReference>
<evidence type="ECO:0000313" key="1">
    <source>
        <dbReference type="EMBL" id="PHN04473.1"/>
    </source>
</evidence>
<reference evidence="1 2" key="1">
    <citation type="submission" date="2017-10" db="EMBL/GenBank/DDBJ databases">
        <title>The draft genome sequence of Lewinella nigricans NBRC 102662.</title>
        <authorList>
            <person name="Wang K."/>
        </authorList>
    </citation>
    <scope>NUCLEOTIDE SEQUENCE [LARGE SCALE GENOMIC DNA]</scope>
    <source>
        <strain evidence="1 2">NBRC 102662</strain>
    </source>
</reference>
<dbReference type="RefSeq" id="WP_099152046.1">
    <property type="nucleotide sequence ID" value="NZ_PDUD01000025.1"/>
</dbReference>
<dbReference type="Pfam" id="PF06245">
    <property type="entry name" value="DUF1015"/>
    <property type="match status" value="1"/>
</dbReference>
<gene>
    <name evidence="1" type="ORF">CRP01_20915</name>
</gene>
<dbReference type="Proteomes" id="UP000223913">
    <property type="component" value="Unassembled WGS sequence"/>
</dbReference>
<keyword evidence="2" id="KW-1185">Reference proteome</keyword>
<sequence length="366" mass="42675">MNILPFRGLLPNLSLIPDQHHFFESVKEHYNAFQQEQFFLPTAAPAFYVFRMQRARQTATGLICTTHIADYIRGKVLKHEKTIRSKEQIQINLLQERKAAVKPALLVHRHEPAIRSWLREFTRQYAPIQRVVFDDGEIHTLWQVRQVEDQATIQNLFREKLQQVAIADGHHRFASFARLYRERDPEQPTPFAAVMTAYFPEDELEIGAFHRFVELSDTPERQLLAQLARLGKMEVLEDPGLPQRKHQMSIVCESTWYSFTWNPVYLATETLLRPILDVDLLQQHILVGLLQVSNIRTDSRIHYIEGVENVQKLDRQIRSLPRGICFILYPILPDDFLQVSNLGLMLVPKATFFQPRLKNGLIVQPL</sequence>
<name>A0A2D0N9L4_FLAN2</name>
<accession>A0A2D0N9L4</accession>
<protein>
    <recommendedName>
        <fullName evidence="3">DUF1015 domain-containing protein</fullName>
    </recommendedName>
</protein>
<dbReference type="AlphaFoldDB" id="A0A2D0N9L4"/>
<proteinExistence type="predicted"/>
<dbReference type="PANTHER" id="PTHR36454:SF1">
    <property type="entry name" value="DUF1015 DOMAIN-CONTAINING PROTEIN"/>
    <property type="match status" value="1"/>
</dbReference>
<comment type="caution">
    <text evidence="1">The sequence shown here is derived from an EMBL/GenBank/DDBJ whole genome shotgun (WGS) entry which is preliminary data.</text>
</comment>
<organism evidence="1 2">
    <name type="scientific">Flavilitoribacter nigricans (strain ATCC 23147 / DSM 23189 / NBRC 102662 / NCIMB 1420 / SS-2)</name>
    <name type="common">Lewinella nigricans</name>
    <dbReference type="NCBI Taxonomy" id="1122177"/>
    <lineage>
        <taxon>Bacteria</taxon>
        <taxon>Pseudomonadati</taxon>
        <taxon>Bacteroidota</taxon>
        <taxon>Saprospiria</taxon>
        <taxon>Saprospirales</taxon>
        <taxon>Lewinellaceae</taxon>
        <taxon>Flavilitoribacter</taxon>
    </lineage>
</organism>
<evidence type="ECO:0000313" key="2">
    <source>
        <dbReference type="Proteomes" id="UP000223913"/>
    </source>
</evidence>
<evidence type="ECO:0008006" key="3">
    <source>
        <dbReference type="Google" id="ProtNLM"/>
    </source>
</evidence>
<dbReference type="EMBL" id="PDUD01000025">
    <property type="protein sequence ID" value="PHN04473.1"/>
    <property type="molecule type" value="Genomic_DNA"/>
</dbReference>
<dbReference type="OrthoDB" id="9781616at2"/>